<feature type="compositionally biased region" description="Low complexity" evidence="1">
    <location>
        <begin position="97"/>
        <end position="146"/>
    </location>
</feature>
<evidence type="ECO:0000313" key="4">
    <source>
        <dbReference type="EMBL" id="GAA0943298.1"/>
    </source>
</evidence>
<accession>A0ABP4B3V4</accession>
<feature type="compositionally biased region" description="Polar residues" evidence="1">
    <location>
        <begin position="48"/>
        <end position="64"/>
    </location>
</feature>
<evidence type="ECO:0000256" key="1">
    <source>
        <dbReference type="SAM" id="MobiDB-lite"/>
    </source>
</evidence>
<dbReference type="RefSeq" id="WP_343970931.1">
    <property type="nucleotide sequence ID" value="NZ_BAAAHK010000007.1"/>
</dbReference>
<gene>
    <name evidence="4" type="ORF">GCM10009554_36490</name>
</gene>
<feature type="compositionally biased region" description="Basic and acidic residues" evidence="1">
    <location>
        <begin position="8"/>
        <end position="17"/>
    </location>
</feature>
<feature type="compositionally biased region" description="Low complexity" evidence="1">
    <location>
        <begin position="65"/>
        <end position="78"/>
    </location>
</feature>
<feature type="region of interest" description="Disordered" evidence="1">
    <location>
        <begin position="1"/>
        <end position="152"/>
    </location>
</feature>
<keyword evidence="2" id="KW-1133">Transmembrane helix</keyword>
<dbReference type="EMBL" id="BAAAHK010000007">
    <property type="protein sequence ID" value="GAA0943298.1"/>
    <property type="molecule type" value="Genomic_DNA"/>
</dbReference>
<evidence type="ECO:0000256" key="2">
    <source>
        <dbReference type="SAM" id="Phobius"/>
    </source>
</evidence>
<dbReference type="InterPro" id="IPR025241">
    <property type="entry name" value="DUF4190"/>
</dbReference>
<reference evidence="5" key="1">
    <citation type="journal article" date="2019" name="Int. J. Syst. Evol. Microbiol.">
        <title>The Global Catalogue of Microorganisms (GCM) 10K type strain sequencing project: providing services to taxonomists for standard genome sequencing and annotation.</title>
        <authorList>
            <consortium name="The Broad Institute Genomics Platform"/>
            <consortium name="The Broad Institute Genome Sequencing Center for Infectious Disease"/>
            <person name="Wu L."/>
            <person name="Ma J."/>
        </authorList>
    </citation>
    <scope>NUCLEOTIDE SEQUENCE [LARGE SCALE GENOMIC DNA]</scope>
    <source>
        <strain evidence="5">JCM 10977</strain>
    </source>
</reference>
<keyword evidence="2" id="KW-0472">Membrane</keyword>
<organism evidence="4 5">
    <name type="scientific">Kribbella koreensis</name>
    <dbReference type="NCBI Taxonomy" id="57909"/>
    <lineage>
        <taxon>Bacteria</taxon>
        <taxon>Bacillati</taxon>
        <taxon>Actinomycetota</taxon>
        <taxon>Actinomycetes</taxon>
        <taxon>Propionibacteriales</taxon>
        <taxon>Kribbellaceae</taxon>
        <taxon>Kribbella</taxon>
    </lineage>
</organism>
<feature type="transmembrane region" description="Helical" evidence="2">
    <location>
        <begin position="233"/>
        <end position="259"/>
    </location>
</feature>
<evidence type="ECO:0000313" key="5">
    <source>
        <dbReference type="Proteomes" id="UP001500542"/>
    </source>
</evidence>
<evidence type="ECO:0000259" key="3">
    <source>
        <dbReference type="Pfam" id="PF13828"/>
    </source>
</evidence>
<protein>
    <recommendedName>
        <fullName evidence="3">DUF4190 domain-containing protein</fullName>
    </recommendedName>
</protein>
<proteinExistence type="predicted"/>
<dbReference type="Pfam" id="PF13828">
    <property type="entry name" value="DUF4190"/>
    <property type="match status" value="1"/>
</dbReference>
<comment type="caution">
    <text evidence="4">The sequence shown here is derived from an EMBL/GenBank/DDBJ whole genome shotgun (WGS) entry which is preliminary data.</text>
</comment>
<sequence>MSNPSEPDQDRPQDDVTRPLPTSGETAEYPRQPEQPQDGQPDAPQYGQPESPQYGQPSQYGQATYGQPQPSQYGQPQPEFGQPGYGQQSSPYGQSEQAQQPSQYGQAPQYGQPGYGQAQQPGYGPQYGQPPQLGQGPGYGQPQYGQGQYGQGQYGQAQYGQGQYGQGQYPGQAPAAYGYGYPGARGDKTNALAIASLVCGLGGLVIGISAPVGVILGIIALMQIKSRKESGTAMAVVGIIVGGLITLLGVVLILAVVAFGDANDF</sequence>
<dbReference type="Proteomes" id="UP001500542">
    <property type="component" value="Unassembled WGS sequence"/>
</dbReference>
<keyword evidence="5" id="KW-1185">Reference proteome</keyword>
<name>A0ABP4B3V4_9ACTN</name>
<feature type="domain" description="DUF4190" evidence="3">
    <location>
        <begin position="192"/>
        <end position="252"/>
    </location>
</feature>
<keyword evidence="2" id="KW-0812">Transmembrane</keyword>
<feature type="compositionally biased region" description="Polar residues" evidence="1">
    <location>
        <begin position="85"/>
        <end position="96"/>
    </location>
</feature>
<feature type="transmembrane region" description="Helical" evidence="2">
    <location>
        <begin position="192"/>
        <end position="221"/>
    </location>
</feature>